<name>A0A2I0QTL3_9BACI</name>
<sequence>MTELHPVIKKLQFKLQQEPVLVLNAPESYKQEVVPHFPEEVHLNPEKERYPFIQVFGENNEEIARFAKLAVEHLALNGILWLCYPKKSSKKYKGSDASRDSVGSMLSTDGFEPVRQIAIDDDWSALRFRKTDQIKNMKRKFAVTEEGKKRTGRL</sequence>
<comment type="caution">
    <text evidence="1">The sequence shown here is derived from an EMBL/GenBank/DDBJ whole genome shotgun (WGS) entry which is preliminary data.</text>
</comment>
<gene>
    <name evidence="1" type="ORF">CEY16_07050</name>
</gene>
<evidence type="ECO:0000313" key="1">
    <source>
        <dbReference type="EMBL" id="PKR77683.1"/>
    </source>
</evidence>
<proteinExistence type="predicted"/>
<evidence type="ECO:0000313" key="2">
    <source>
        <dbReference type="Proteomes" id="UP000243524"/>
    </source>
</evidence>
<dbReference type="Proteomes" id="UP000243524">
    <property type="component" value="Unassembled WGS sequence"/>
</dbReference>
<dbReference type="AlphaFoldDB" id="A0A2I0QTL3"/>
<protein>
    <submittedName>
        <fullName evidence="1">DUF3052 domain-containing protein</fullName>
    </submittedName>
</protein>
<dbReference type="EMBL" id="PJNH01000002">
    <property type="protein sequence ID" value="PKR77683.1"/>
    <property type="molecule type" value="Genomic_DNA"/>
</dbReference>
<organism evidence="1 2">
    <name type="scientific">Halalkalibacillus sediminis</name>
    <dbReference type="NCBI Taxonomy" id="2018042"/>
    <lineage>
        <taxon>Bacteria</taxon>
        <taxon>Bacillati</taxon>
        <taxon>Bacillota</taxon>
        <taxon>Bacilli</taxon>
        <taxon>Bacillales</taxon>
        <taxon>Bacillaceae</taxon>
        <taxon>Halalkalibacillus</taxon>
    </lineage>
</organism>
<dbReference type="RefSeq" id="WP_101331291.1">
    <property type="nucleotide sequence ID" value="NZ_PJNH01000002.1"/>
</dbReference>
<accession>A0A2I0QTL3</accession>
<reference evidence="1 2" key="1">
    <citation type="submission" date="2017-06" db="EMBL/GenBank/DDBJ databases">
        <title>the draft geome sequence of Illustriluteabacillus marina B3227.</title>
        <authorList>
            <person name="He R.-H."/>
            <person name="Du Z.-J."/>
        </authorList>
    </citation>
    <scope>NUCLEOTIDE SEQUENCE [LARGE SCALE GENOMIC DNA]</scope>
    <source>
        <strain evidence="1 2">B3227</strain>
    </source>
</reference>
<dbReference type="OrthoDB" id="9800461at2"/>
<keyword evidence="2" id="KW-1185">Reference proteome</keyword>